<comment type="caution">
    <text evidence="2">The sequence shown here is derived from an EMBL/GenBank/DDBJ whole genome shotgun (WGS) entry which is preliminary data.</text>
</comment>
<dbReference type="EMBL" id="CAUYUJ010001035">
    <property type="protein sequence ID" value="CAK0793827.1"/>
    <property type="molecule type" value="Genomic_DNA"/>
</dbReference>
<reference evidence="2" key="1">
    <citation type="submission" date="2023-10" db="EMBL/GenBank/DDBJ databases">
        <authorList>
            <person name="Chen Y."/>
            <person name="Shah S."/>
            <person name="Dougan E. K."/>
            <person name="Thang M."/>
            <person name="Chan C."/>
        </authorList>
    </citation>
    <scope>NUCLEOTIDE SEQUENCE [LARGE SCALE GENOMIC DNA]</scope>
</reference>
<organism evidence="2 3">
    <name type="scientific">Prorocentrum cordatum</name>
    <dbReference type="NCBI Taxonomy" id="2364126"/>
    <lineage>
        <taxon>Eukaryota</taxon>
        <taxon>Sar</taxon>
        <taxon>Alveolata</taxon>
        <taxon>Dinophyceae</taxon>
        <taxon>Prorocentrales</taxon>
        <taxon>Prorocentraceae</taxon>
        <taxon>Prorocentrum</taxon>
    </lineage>
</organism>
<protein>
    <submittedName>
        <fullName evidence="2">Uncharacterized protein</fullName>
    </submittedName>
</protein>
<evidence type="ECO:0000256" key="1">
    <source>
        <dbReference type="SAM" id="MobiDB-lite"/>
    </source>
</evidence>
<name>A0ABN9PMA2_9DINO</name>
<proteinExistence type="predicted"/>
<feature type="compositionally biased region" description="Gly residues" evidence="1">
    <location>
        <begin position="63"/>
        <end position="77"/>
    </location>
</feature>
<dbReference type="Proteomes" id="UP001189429">
    <property type="component" value="Unassembled WGS sequence"/>
</dbReference>
<sequence>DPSWDPAGRALPAELRPAPPVRASSAGGAGGVPAPGAADLAGGGAGGLAGSAAGPHGSASAGAGSGGGLQGGAGGVAAGAAPTAGPAKGGGRYRIFTYWNYPTGANPLVHLNIDSWRAHSPPDTE</sequence>
<evidence type="ECO:0000313" key="3">
    <source>
        <dbReference type="Proteomes" id="UP001189429"/>
    </source>
</evidence>
<feature type="region of interest" description="Disordered" evidence="1">
    <location>
        <begin position="1"/>
        <end position="89"/>
    </location>
</feature>
<gene>
    <name evidence="2" type="ORF">PCOR1329_LOCUS3989</name>
</gene>
<keyword evidence="3" id="KW-1185">Reference proteome</keyword>
<evidence type="ECO:0000313" key="2">
    <source>
        <dbReference type="EMBL" id="CAK0793827.1"/>
    </source>
</evidence>
<accession>A0ABN9PMA2</accession>
<feature type="non-terminal residue" evidence="2">
    <location>
        <position position="1"/>
    </location>
</feature>
<feature type="compositionally biased region" description="Low complexity" evidence="1">
    <location>
        <begin position="1"/>
        <end position="26"/>
    </location>
</feature>
<feature type="non-terminal residue" evidence="2">
    <location>
        <position position="125"/>
    </location>
</feature>
<feature type="compositionally biased region" description="Low complexity" evidence="1">
    <location>
        <begin position="50"/>
        <end position="62"/>
    </location>
</feature>